<keyword evidence="2 5" id="KW-0812">Transmembrane</keyword>
<dbReference type="AlphaFoldDB" id="A0AAE3QGD1"/>
<dbReference type="GO" id="GO:0016020">
    <property type="term" value="C:membrane"/>
    <property type="evidence" value="ECO:0007669"/>
    <property type="project" value="UniProtKB-SubCell"/>
</dbReference>
<feature type="transmembrane region" description="Helical" evidence="5">
    <location>
        <begin position="44"/>
        <end position="65"/>
    </location>
</feature>
<feature type="transmembrane region" description="Helical" evidence="5">
    <location>
        <begin position="72"/>
        <end position="89"/>
    </location>
</feature>
<gene>
    <name evidence="6" type="ORF">QNI16_00140</name>
    <name evidence="7" type="ORF">QNI19_20860</name>
</gene>
<evidence type="ECO:0000313" key="6">
    <source>
        <dbReference type="EMBL" id="MDJ1478867.1"/>
    </source>
</evidence>
<keyword evidence="3 5" id="KW-1133">Transmembrane helix</keyword>
<reference evidence="6 8" key="1">
    <citation type="submission" date="2023-05" db="EMBL/GenBank/DDBJ databases">
        <authorList>
            <person name="Zhang X."/>
        </authorList>
    </citation>
    <scope>NUCLEOTIDE SEQUENCE</scope>
    <source>
        <strain evidence="7 8">DM2B3-1</strain>
        <strain evidence="6">YF14B1</strain>
    </source>
</reference>
<comment type="subcellular location">
    <subcellularLocation>
        <location evidence="1">Membrane</location>
        <topology evidence="1">Multi-pass membrane protein</topology>
    </subcellularLocation>
</comment>
<dbReference type="InterPro" id="IPR032808">
    <property type="entry name" value="DoxX"/>
</dbReference>
<comment type="caution">
    <text evidence="6">The sequence shown here is derived from an EMBL/GenBank/DDBJ whole genome shotgun (WGS) entry which is preliminary data.</text>
</comment>
<dbReference type="Pfam" id="PF13564">
    <property type="entry name" value="DoxX_2"/>
    <property type="match status" value="1"/>
</dbReference>
<keyword evidence="8" id="KW-1185">Reference proteome</keyword>
<proteinExistence type="predicted"/>
<name>A0AAE3QGD1_9BACT</name>
<dbReference type="EMBL" id="JASJOS010000001">
    <property type="protein sequence ID" value="MDJ1478867.1"/>
    <property type="molecule type" value="Genomic_DNA"/>
</dbReference>
<evidence type="ECO:0000256" key="3">
    <source>
        <dbReference type="ARBA" id="ARBA00022989"/>
    </source>
</evidence>
<evidence type="ECO:0000313" key="9">
    <source>
        <dbReference type="Proteomes" id="UP001241110"/>
    </source>
</evidence>
<dbReference type="RefSeq" id="WP_313974599.1">
    <property type="nucleotide sequence ID" value="NZ_JASJOR010000001.1"/>
</dbReference>
<protein>
    <submittedName>
        <fullName evidence="6">DoxX family protein</fullName>
    </submittedName>
</protein>
<dbReference type="Proteomes" id="UP001241110">
    <property type="component" value="Unassembled WGS sequence"/>
</dbReference>
<evidence type="ECO:0000313" key="8">
    <source>
        <dbReference type="Proteomes" id="UP001228581"/>
    </source>
</evidence>
<dbReference type="EMBL" id="JASJOT010000015">
    <property type="protein sequence ID" value="MDJ1495402.1"/>
    <property type="molecule type" value="Genomic_DNA"/>
</dbReference>
<keyword evidence="4 5" id="KW-0472">Membrane</keyword>
<feature type="transmembrane region" description="Helical" evidence="5">
    <location>
        <begin position="7"/>
        <end position="28"/>
    </location>
</feature>
<evidence type="ECO:0000256" key="1">
    <source>
        <dbReference type="ARBA" id="ARBA00004141"/>
    </source>
</evidence>
<evidence type="ECO:0000256" key="5">
    <source>
        <dbReference type="SAM" id="Phobius"/>
    </source>
</evidence>
<dbReference type="Proteomes" id="UP001228581">
    <property type="component" value="Unassembled WGS sequence"/>
</dbReference>
<evidence type="ECO:0000256" key="4">
    <source>
        <dbReference type="ARBA" id="ARBA00023136"/>
    </source>
</evidence>
<evidence type="ECO:0000256" key="2">
    <source>
        <dbReference type="ARBA" id="ARBA00022692"/>
    </source>
</evidence>
<accession>A0AAE3QGD1</accession>
<evidence type="ECO:0000313" key="7">
    <source>
        <dbReference type="EMBL" id="MDJ1495402.1"/>
    </source>
</evidence>
<organism evidence="6 9">
    <name type="scientific">Xanthocytophaga flava</name>
    <dbReference type="NCBI Taxonomy" id="3048013"/>
    <lineage>
        <taxon>Bacteria</taxon>
        <taxon>Pseudomonadati</taxon>
        <taxon>Bacteroidota</taxon>
        <taxon>Cytophagia</taxon>
        <taxon>Cytophagales</taxon>
        <taxon>Rhodocytophagaceae</taxon>
        <taxon>Xanthocytophaga</taxon>
    </lineage>
</organism>
<feature type="transmembrane region" description="Helical" evidence="5">
    <location>
        <begin position="95"/>
        <end position="115"/>
    </location>
</feature>
<sequence>MKLQRNLYRIFTTLLVLVMLANVANYFINPAMKPIFVHIGFPDWFRVELGVFKLLGALAIAIPSVPARLKEWAYLGFFLSFFSAMLAHYNVGDPAFTIIFPFVMIIILVISYMAYHKVKDEKISA</sequence>